<dbReference type="Pfam" id="PF00005">
    <property type="entry name" value="ABC_tran"/>
    <property type="match status" value="2"/>
</dbReference>
<dbReference type="AlphaFoldDB" id="C2G293"/>
<feature type="domain" description="ABC transporter" evidence="5">
    <location>
        <begin position="338"/>
        <end position="528"/>
    </location>
</feature>
<evidence type="ECO:0000313" key="6">
    <source>
        <dbReference type="EMBL" id="EEI90783.1"/>
    </source>
</evidence>
<evidence type="ECO:0000256" key="1">
    <source>
        <dbReference type="ARBA" id="ARBA00022737"/>
    </source>
</evidence>
<dbReference type="InterPro" id="IPR050611">
    <property type="entry name" value="ABCF"/>
</dbReference>
<gene>
    <name evidence="6" type="ORF">HMPREF0765_3699</name>
</gene>
<feature type="region of interest" description="Disordered" evidence="4">
    <location>
        <begin position="250"/>
        <end position="270"/>
    </location>
</feature>
<dbReference type="PROSITE" id="PS00211">
    <property type="entry name" value="ABC_TRANSPORTER_1"/>
    <property type="match status" value="2"/>
</dbReference>
<keyword evidence="3 6" id="KW-0067">ATP-binding</keyword>
<proteinExistence type="predicted"/>
<dbReference type="FunFam" id="3.40.50.300:FF:001320">
    <property type="entry name" value="Heme ABC transporter ATP-binding protein"/>
    <property type="match status" value="1"/>
</dbReference>
<dbReference type="PANTHER" id="PTHR19211">
    <property type="entry name" value="ATP-BINDING TRANSPORT PROTEIN-RELATED"/>
    <property type="match status" value="1"/>
</dbReference>
<evidence type="ECO:0000256" key="2">
    <source>
        <dbReference type="ARBA" id="ARBA00022741"/>
    </source>
</evidence>
<dbReference type="SMART" id="SM00382">
    <property type="entry name" value="AAA"/>
    <property type="match status" value="2"/>
</dbReference>
<sequence>MISLQQITYIHPNKELLFDQISLHIQQQHKIALIGNNGVGKSTLLKLIAGKIQPSSGQIHLDAKCYDVPQHYGQYNTSTVAEALGISAKLKAFYEILNGRMTDEQLQILDDDWSIEERCQKAFHYWGIEDIDLQQSMSRLSGGQKTKVFLSGIMVHDPEVVLMDEPSNHLDRTGRAKLYEFITQTNLTLLIVSHDRQLLNLLNTVYELSPKGIRIYGGNYDHYVEQKKVESEALEQDIRSKEKALRKAKEVERETLERQQKLDARGKKKQEKAGLPTIVMNTLRNSAERSTAKIRDVHAEKLGHITNDLDVLRKEVSDTDRMKFGFDQSSLHKGKVLVDAKDINYTYAQSAIWNENVSFKIFSGDRYAIKGANGSGKTTLINIILGNLSPGKGTLFSAIRHAVYIDQDYSLIANSLTVFEQAAQFNSSALQEHEIKIRLVRFLFDRDTWDKPCQALSGGEKMRLMLCCLTIGNQAPDIIILDEPTNNLDIQNMEILTSAIDDYKGTLLAISHDEYFLDQIQIEQTIQL</sequence>
<organism evidence="6 7">
    <name type="scientific">Sphingobacterium spiritivorum ATCC 33300</name>
    <dbReference type="NCBI Taxonomy" id="525372"/>
    <lineage>
        <taxon>Bacteria</taxon>
        <taxon>Pseudomonadati</taxon>
        <taxon>Bacteroidota</taxon>
        <taxon>Sphingobacteriia</taxon>
        <taxon>Sphingobacteriales</taxon>
        <taxon>Sphingobacteriaceae</taxon>
        <taxon>Sphingobacterium</taxon>
    </lineage>
</organism>
<keyword evidence="2" id="KW-0547">Nucleotide-binding</keyword>
<name>C2G293_SPHSI</name>
<feature type="domain" description="ABC transporter" evidence="5">
    <location>
        <begin position="2"/>
        <end position="236"/>
    </location>
</feature>
<dbReference type="InterPro" id="IPR027417">
    <property type="entry name" value="P-loop_NTPase"/>
</dbReference>
<dbReference type="CDD" id="cd03221">
    <property type="entry name" value="ABCF_EF-3"/>
    <property type="match status" value="2"/>
</dbReference>
<dbReference type="Proteomes" id="UP000006241">
    <property type="component" value="Unassembled WGS sequence"/>
</dbReference>
<dbReference type="InterPro" id="IPR017871">
    <property type="entry name" value="ABC_transporter-like_CS"/>
</dbReference>
<dbReference type="NCBIfam" id="NF000355">
    <property type="entry name" value="ribo_prot_ABC_F"/>
    <property type="match status" value="1"/>
</dbReference>
<protein>
    <submittedName>
        <fullName evidence="6">ABC transporter, ATP-binding protein</fullName>
    </submittedName>
</protein>
<accession>C2G293</accession>
<feature type="compositionally biased region" description="Basic and acidic residues" evidence="4">
    <location>
        <begin position="250"/>
        <end position="265"/>
    </location>
</feature>
<dbReference type="PANTHER" id="PTHR19211:SF6">
    <property type="entry name" value="BLL7188 PROTEIN"/>
    <property type="match status" value="1"/>
</dbReference>
<reference evidence="6 7" key="1">
    <citation type="submission" date="2009-01" db="EMBL/GenBank/DDBJ databases">
        <authorList>
            <person name="Qin X."/>
            <person name="Bachman B."/>
            <person name="Battles P."/>
            <person name="Bell A."/>
            <person name="Bess C."/>
            <person name="Bickham C."/>
            <person name="Chaboub L."/>
            <person name="Chen D."/>
            <person name="Coyle M."/>
            <person name="Deiros D.R."/>
            <person name="Dinh H."/>
            <person name="Forbes L."/>
            <person name="Fowler G."/>
            <person name="Francisco L."/>
            <person name="Fu Q."/>
            <person name="Gubbala S."/>
            <person name="Hale W."/>
            <person name="Han Y."/>
            <person name="Hemphill L."/>
            <person name="Highlander S.K."/>
            <person name="Hirani K."/>
            <person name="Hogues M."/>
            <person name="Jackson L."/>
            <person name="Jakkamsetti A."/>
            <person name="Javaid M."/>
            <person name="Jiang H."/>
            <person name="Korchina V."/>
            <person name="Kovar C."/>
            <person name="Lara F."/>
            <person name="Lee S."/>
            <person name="Mata R."/>
            <person name="Mathew T."/>
            <person name="Moen C."/>
            <person name="Morales K."/>
            <person name="Munidasa M."/>
            <person name="Nazareth L."/>
            <person name="Ngo R."/>
            <person name="Nguyen L."/>
            <person name="Okwuonu G."/>
            <person name="Ongeri F."/>
            <person name="Patil S."/>
            <person name="Petrosino J."/>
            <person name="Pham C."/>
            <person name="Pham P."/>
            <person name="Pu L.-L."/>
            <person name="Puazo M."/>
            <person name="Raj R."/>
            <person name="Reid J."/>
            <person name="Rouhana J."/>
            <person name="Saada N."/>
            <person name="Shang Y."/>
            <person name="Simmons D."/>
            <person name="Thornton R."/>
            <person name="Warren J."/>
            <person name="Weissenberger G."/>
            <person name="Zhang J."/>
            <person name="Zhang L."/>
            <person name="Zhou C."/>
            <person name="Zhu D."/>
            <person name="Muzny D."/>
            <person name="Worley K."/>
            <person name="Gibbs R."/>
        </authorList>
    </citation>
    <scope>NUCLEOTIDE SEQUENCE [LARGE SCALE GENOMIC DNA]</scope>
    <source>
        <strain evidence="6 7">ATCC 33300</strain>
    </source>
</reference>
<evidence type="ECO:0000259" key="5">
    <source>
        <dbReference type="PROSITE" id="PS50893"/>
    </source>
</evidence>
<dbReference type="GO" id="GO:0005524">
    <property type="term" value="F:ATP binding"/>
    <property type="evidence" value="ECO:0007669"/>
    <property type="project" value="UniProtKB-KW"/>
</dbReference>
<dbReference type="PROSITE" id="PS50893">
    <property type="entry name" value="ABC_TRANSPORTER_2"/>
    <property type="match status" value="2"/>
</dbReference>
<dbReference type="InterPro" id="IPR003593">
    <property type="entry name" value="AAA+_ATPase"/>
</dbReference>
<evidence type="ECO:0000256" key="3">
    <source>
        <dbReference type="ARBA" id="ARBA00022840"/>
    </source>
</evidence>
<dbReference type="GO" id="GO:0016887">
    <property type="term" value="F:ATP hydrolysis activity"/>
    <property type="evidence" value="ECO:0007669"/>
    <property type="project" value="InterPro"/>
</dbReference>
<evidence type="ECO:0000313" key="7">
    <source>
        <dbReference type="Proteomes" id="UP000006241"/>
    </source>
</evidence>
<dbReference type="InterPro" id="IPR003439">
    <property type="entry name" value="ABC_transporter-like_ATP-bd"/>
</dbReference>
<dbReference type="HOGENOM" id="CLU_000604_36_0_10"/>
<dbReference type="EMBL" id="ACHB01000086">
    <property type="protein sequence ID" value="EEI90783.1"/>
    <property type="molecule type" value="Genomic_DNA"/>
</dbReference>
<evidence type="ECO:0000256" key="4">
    <source>
        <dbReference type="SAM" id="MobiDB-lite"/>
    </source>
</evidence>
<dbReference type="Gene3D" id="3.40.50.300">
    <property type="entry name" value="P-loop containing nucleotide triphosphate hydrolases"/>
    <property type="match status" value="2"/>
</dbReference>
<keyword evidence="1" id="KW-0677">Repeat</keyword>
<dbReference type="SUPFAM" id="SSF52540">
    <property type="entry name" value="P-loop containing nucleoside triphosphate hydrolases"/>
    <property type="match status" value="2"/>
</dbReference>
<dbReference type="RefSeq" id="WP_003002547.1">
    <property type="nucleotide sequence ID" value="NZ_GG668630.1"/>
</dbReference>
<comment type="caution">
    <text evidence="6">The sequence shown here is derived from an EMBL/GenBank/DDBJ whole genome shotgun (WGS) entry which is preliminary data.</text>
</comment>